<sequence>MTPAVSEYNGRICAFPEEEPLHLPSSYEDPAVRRQLGLEHLSATEPELRKGQALDLLQKLREAVRRRRVMQAMKRTNVRHQGPQTMAARTLIRQKDEIDLLTNRYRRCYKSMLILGLPKDHKQYRNLEESDVYGVALTQLQEDLGTGRQRLPWYFHLGAEFAAADQKSSSSNEESLDEAVSRVTWWRTKAKADRWAEEEELTREEMRRTLKSYTFWRDIWCQKAASVGQSTQIERGRAAYAYKQSSVFARLYDEGISLCATGHERARSNVLTLARDLTTVKSLAQTQQVSQNAASLRPHSPFIQPHNRKLRSSQTRFPCLLTKDNVSISATYSSSTSDLGGGTDAVNKYEDVAYEAYMQDRQAYIDHFFPPNYASHSSSNALSAAIPFSTMAPTTAIPNVEFQPSPIVINNNCTTNIIHSNNTTYRNNNNSHHNNRSRNVHEEANTINEATDFVALFKKFFSAVTCGYLFPLAW</sequence>
<protein>
    <submittedName>
        <fullName evidence="1">Uncharacterized protein</fullName>
    </submittedName>
</protein>
<dbReference type="GeneID" id="63683871"/>
<dbReference type="EMBL" id="JH795867">
    <property type="protein sequence ID" value="EJU00365.1"/>
    <property type="molecule type" value="Genomic_DNA"/>
</dbReference>
<evidence type="ECO:0000313" key="1">
    <source>
        <dbReference type="EMBL" id="EJU00365.1"/>
    </source>
</evidence>
<accession>M5FX83</accession>
<dbReference type="AlphaFoldDB" id="M5FX83"/>
<keyword evidence="2" id="KW-1185">Reference proteome</keyword>
<evidence type="ECO:0000313" key="2">
    <source>
        <dbReference type="Proteomes" id="UP000030653"/>
    </source>
</evidence>
<dbReference type="HOGENOM" id="CLU_576201_0_0_1"/>
<gene>
    <name evidence="1" type="ORF">DACRYDRAFT_109097</name>
</gene>
<dbReference type="Proteomes" id="UP000030653">
    <property type="component" value="Unassembled WGS sequence"/>
</dbReference>
<organism evidence="1 2">
    <name type="scientific">Dacryopinax primogenitus (strain DJM 731)</name>
    <name type="common">Brown rot fungus</name>
    <dbReference type="NCBI Taxonomy" id="1858805"/>
    <lineage>
        <taxon>Eukaryota</taxon>
        <taxon>Fungi</taxon>
        <taxon>Dikarya</taxon>
        <taxon>Basidiomycota</taxon>
        <taxon>Agaricomycotina</taxon>
        <taxon>Dacrymycetes</taxon>
        <taxon>Dacrymycetales</taxon>
        <taxon>Dacrymycetaceae</taxon>
        <taxon>Dacryopinax</taxon>
    </lineage>
</organism>
<name>M5FX83_DACPD</name>
<reference evidence="1 2" key="1">
    <citation type="journal article" date="2012" name="Science">
        <title>The Paleozoic origin of enzymatic lignin decomposition reconstructed from 31 fungal genomes.</title>
        <authorList>
            <person name="Floudas D."/>
            <person name="Binder M."/>
            <person name="Riley R."/>
            <person name="Barry K."/>
            <person name="Blanchette R.A."/>
            <person name="Henrissat B."/>
            <person name="Martinez A.T."/>
            <person name="Otillar R."/>
            <person name="Spatafora J.W."/>
            <person name="Yadav J.S."/>
            <person name="Aerts A."/>
            <person name="Benoit I."/>
            <person name="Boyd A."/>
            <person name="Carlson A."/>
            <person name="Copeland A."/>
            <person name="Coutinho P.M."/>
            <person name="de Vries R.P."/>
            <person name="Ferreira P."/>
            <person name="Findley K."/>
            <person name="Foster B."/>
            <person name="Gaskell J."/>
            <person name="Glotzer D."/>
            <person name="Gorecki P."/>
            <person name="Heitman J."/>
            <person name="Hesse C."/>
            <person name="Hori C."/>
            <person name="Igarashi K."/>
            <person name="Jurgens J.A."/>
            <person name="Kallen N."/>
            <person name="Kersten P."/>
            <person name="Kohler A."/>
            <person name="Kuees U."/>
            <person name="Kumar T.K.A."/>
            <person name="Kuo A."/>
            <person name="LaButti K."/>
            <person name="Larrondo L.F."/>
            <person name="Lindquist E."/>
            <person name="Ling A."/>
            <person name="Lombard V."/>
            <person name="Lucas S."/>
            <person name="Lundell T."/>
            <person name="Martin R."/>
            <person name="McLaughlin D.J."/>
            <person name="Morgenstern I."/>
            <person name="Morin E."/>
            <person name="Murat C."/>
            <person name="Nagy L.G."/>
            <person name="Nolan M."/>
            <person name="Ohm R.A."/>
            <person name="Patyshakuliyeva A."/>
            <person name="Rokas A."/>
            <person name="Ruiz-Duenas F.J."/>
            <person name="Sabat G."/>
            <person name="Salamov A."/>
            <person name="Samejima M."/>
            <person name="Schmutz J."/>
            <person name="Slot J.C."/>
            <person name="St John F."/>
            <person name="Stenlid J."/>
            <person name="Sun H."/>
            <person name="Sun S."/>
            <person name="Syed K."/>
            <person name="Tsang A."/>
            <person name="Wiebenga A."/>
            <person name="Young D."/>
            <person name="Pisabarro A."/>
            <person name="Eastwood D.C."/>
            <person name="Martin F."/>
            <person name="Cullen D."/>
            <person name="Grigoriev I.V."/>
            <person name="Hibbett D.S."/>
        </authorList>
    </citation>
    <scope>NUCLEOTIDE SEQUENCE [LARGE SCALE GENOMIC DNA]</scope>
    <source>
        <strain evidence="1 2">DJM-731 SS1</strain>
    </source>
</reference>
<dbReference type="RefSeq" id="XP_040627262.1">
    <property type="nucleotide sequence ID" value="XM_040768809.1"/>
</dbReference>
<dbReference type="OrthoDB" id="3265433at2759"/>
<proteinExistence type="predicted"/>